<sequence length="66" mass="7276">HPQEPIFVGPHGPLLAWMFTHSQVSGWYEGPRKLPWCPPHKAILLVCTNSSIGSCSSPCCCRGLCR</sequence>
<evidence type="ECO:0000313" key="2">
    <source>
        <dbReference type="Proteomes" id="UP000694564"/>
    </source>
</evidence>
<keyword evidence="2" id="KW-1185">Reference proteome</keyword>
<accession>A0A8D2CX40</accession>
<proteinExistence type="predicted"/>
<evidence type="ECO:0000313" key="1">
    <source>
        <dbReference type="Ensembl" id="ENSSVLP00005016206.1"/>
    </source>
</evidence>
<dbReference type="Ensembl" id="ENSSVLT00005018013.1">
    <property type="protein sequence ID" value="ENSSVLP00005016206.1"/>
    <property type="gene ID" value="ENSSVLG00005012983.1"/>
</dbReference>
<name>A0A8D2CX40_SCIVU</name>
<dbReference type="GeneTree" id="ENSGT00960000192091"/>
<protein>
    <submittedName>
        <fullName evidence="1">Uncharacterized protein</fullName>
    </submittedName>
</protein>
<dbReference type="AlphaFoldDB" id="A0A8D2CX40"/>
<dbReference type="Proteomes" id="UP000694564">
    <property type="component" value="Chromosome 7"/>
</dbReference>
<reference evidence="1" key="2">
    <citation type="submission" date="2025-09" db="UniProtKB">
        <authorList>
            <consortium name="Ensembl"/>
        </authorList>
    </citation>
    <scope>IDENTIFICATION</scope>
</reference>
<organism evidence="1 2">
    <name type="scientific">Sciurus vulgaris</name>
    <name type="common">Eurasian red squirrel</name>
    <dbReference type="NCBI Taxonomy" id="55149"/>
    <lineage>
        <taxon>Eukaryota</taxon>
        <taxon>Metazoa</taxon>
        <taxon>Chordata</taxon>
        <taxon>Craniata</taxon>
        <taxon>Vertebrata</taxon>
        <taxon>Euteleostomi</taxon>
        <taxon>Mammalia</taxon>
        <taxon>Eutheria</taxon>
        <taxon>Euarchontoglires</taxon>
        <taxon>Glires</taxon>
        <taxon>Rodentia</taxon>
        <taxon>Sciuromorpha</taxon>
        <taxon>Sciuridae</taxon>
        <taxon>Sciurinae</taxon>
        <taxon>Sciurini</taxon>
        <taxon>Sciurus</taxon>
    </lineage>
</organism>
<reference evidence="1" key="1">
    <citation type="submission" date="2025-08" db="UniProtKB">
        <authorList>
            <consortium name="Ensembl"/>
        </authorList>
    </citation>
    <scope>IDENTIFICATION</scope>
</reference>